<name>A0A9D3VPE4_9ROSI</name>
<accession>A0A9D3VPE4</accession>
<dbReference type="Proteomes" id="UP000828251">
    <property type="component" value="Unassembled WGS sequence"/>
</dbReference>
<sequence>MAVFALHSFSTNGQRVTRPVDTAMCLPHEHVDLLHERVDPYLMDGKDRRMTLEYFLMQFEIQNINFYTHQMVILDHIEVNDIIYVTFVEVDRYL</sequence>
<keyword evidence="2" id="KW-1185">Reference proteome</keyword>
<dbReference type="EMBL" id="JAIQCV010000006">
    <property type="protein sequence ID" value="KAH1091319.1"/>
    <property type="molecule type" value="Genomic_DNA"/>
</dbReference>
<reference evidence="1 2" key="1">
    <citation type="journal article" date="2021" name="Plant Biotechnol. J.">
        <title>Multi-omics assisted identification of the key and species-specific regulatory components of drought-tolerant mechanisms in Gossypium stocksii.</title>
        <authorList>
            <person name="Yu D."/>
            <person name="Ke L."/>
            <person name="Zhang D."/>
            <person name="Wu Y."/>
            <person name="Sun Y."/>
            <person name="Mei J."/>
            <person name="Sun J."/>
            <person name="Sun Y."/>
        </authorList>
    </citation>
    <scope>NUCLEOTIDE SEQUENCE [LARGE SCALE GENOMIC DNA]</scope>
    <source>
        <strain evidence="2">cv. E1</strain>
        <tissue evidence="1">Leaf</tissue>
    </source>
</reference>
<gene>
    <name evidence="1" type="ORF">J1N35_018576</name>
</gene>
<feature type="non-terminal residue" evidence="1">
    <location>
        <position position="94"/>
    </location>
</feature>
<organism evidence="1 2">
    <name type="scientific">Gossypium stocksii</name>
    <dbReference type="NCBI Taxonomy" id="47602"/>
    <lineage>
        <taxon>Eukaryota</taxon>
        <taxon>Viridiplantae</taxon>
        <taxon>Streptophyta</taxon>
        <taxon>Embryophyta</taxon>
        <taxon>Tracheophyta</taxon>
        <taxon>Spermatophyta</taxon>
        <taxon>Magnoliopsida</taxon>
        <taxon>eudicotyledons</taxon>
        <taxon>Gunneridae</taxon>
        <taxon>Pentapetalae</taxon>
        <taxon>rosids</taxon>
        <taxon>malvids</taxon>
        <taxon>Malvales</taxon>
        <taxon>Malvaceae</taxon>
        <taxon>Malvoideae</taxon>
        <taxon>Gossypium</taxon>
    </lineage>
</organism>
<proteinExistence type="predicted"/>
<evidence type="ECO:0000313" key="2">
    <source>
        <dbReference type="Proteomes" id="UP000828251"/>
    </source>
</evidence>
<protein>
    <submittedName>
        <fullName evidence="1">Uncharacterized protein</fullName>
    </submittedName>
</protein>
<dbReference type="AlphaFoldDB" id="A0A9D3VPE4"/>
<evidence type="ECO:0000313" key="1">
    <source>
        <dbReference type="EMBL" id="KAH1091319.1"/>
    </source>
</evidence>
<comment type="caution">
    <text evidence="1">The sequence shown here is derived from an EMBL/GenBank/DDBJ whole genome shotgun (WGS) entry which is preliminary data.</text>
</comment>